<protein>
    <submittedName>
        <fullName evidence="2">Uncharacterized protein</fullName>
    </submittedName>
</protein>
<dbReference type="EMBL" id="VDEP01000382">
    <property type="protein sequence ID" value="KAA1091812.1"/>
    <property type="molecule type" value="Genomic_DNA"/>
</dbReference>
<name>A0A5B0NSZ4_PUCGR</name>
<evidence type="ECO:0000313" key="2">
    <source>
        <dbReference type="EMBL" id="KAA1091812.1"/>
    </source>
</evidence>
<comment type="caution">
    <text evidence="2">The sequence shown here is derived from an EMBL/GenBank/DDBJ whole genome shotgun (WGS) entry which is preliminary data.</text>
</comment>
<dbReference type="AlphaFoldDB" id="A0A5B0NSZ4"/>
<feature type="region of interest" description="Disordered" evidence="1">
    <location>
        <begin position="1"/>
        <end position="21"/>
    </location>
</feature>
<accession>A0A5B0NSZ4</accession>
<sequence>MAHDHHSHQKQPASHTVLPLPDPAIQIHTQQGYQRKDGGVSYAKRPFMKTIPLEITYLSDKNLTTKKGGIIQLLDSSFSLLTCTKFDNSATL</sequence>
<evidence type="ECO:0000313" key="3">
    <source>
        <dbReference type="Proteomes" id="UP000325313"/>
    </source>
</evidence>
<dbReference type="Proteomes" id="UP000325313">
    <property type="component" value="Unassembled WGS sequence"/>
</dbReference>
<proteinExistence type="predicted"/>
<evidence type="ECO:0000256" key="1">
    <source>
        <dbReference type="SAM" id="MobiDB-lite"/>
    </source>
</evidence>
<reference evidence="2 3" key="1">
    <citation type="submission" date="2019-05" db="EMBL/GenBank/DDBJ databases">
        <title>Emergence of the Ug99 lineage of the wheat stem rust pathogen through somatic hybridization.</title>
        <authorList>
            <person name="Li F."/>
            <person name="Upadhyaya N.M."/>
            <person name="Sperschneider J."/>
            <person name="Matny O."/>
            <person name="Nguyen-Phuc H."/>
            <person name="Mago R."/>
            <person name="Raley C."/>
            <person name="Miller M.E."/>
            <person name="Silverstein K.A.T."/>
            <person name="Henningsen E."/>
            <person name="Hirsch C.D."/>
            <person name="Visser B."/>
            <person name="Pretorius Z.A."/>
            <person name="Steffenson B.J."/>
            <person name="Schwessinger B."/>
            <person name="Dodds P.N."/>
            <person name="Figueroa M."/>
        </authorList>
    </citation>
    <scope>NUCLEOTIDE SEQUENCE [LARGE SCALE GENOMIC DNA]</scope>
    <source>
        <strain evidence="2 3">Ug99</strain>
    </source>
</reference>
<organism evidence="2 3">
    <name type="scientific">Puccinia graminis f. sp. tritici</name>
    <dbReference type="NCBI Taxonomy" id="56615"/>
    <lineage>
        <taxon>Eukaryota</taxon>
        <taxon>Fungi</taxon>
        <taxon>Dikarya</taxon>
        <taxon>Basidiomycota</taxon>
        <taxon>Pucciniomycotina</taxon>
        <taxon>Pucciniomycetes</taxon>
        <taxon>Pucciniales</taxon>
        <taxon>Pucciniaceae</taxon>
        <taxon>Puccinia</taxon>
    </lineage>
</organism>
<gene>
    <name evidence="2" type="ORF">PGTUg99_014387</name>
</gene>